<dbReference type="InterPro" id="IPR050167">
    <property type="entry name" value="Ser_Thr_protein_kinase"/>
</dbReference>
<evidence type="ECO:0000313" key="8">
    <source>
        <dbReference type="Proteomes" id="UP000179807"/>
    </source>
</evidence>
<accession>A0A1J4KHY4</accession>
<dbReference type="InterPro" id="IPR008271">
    <property type="entry name" value="Ser/Thr_kinase_AS"/>
</dbReference>
<evidence type="ECO:0000313" key="7">
    <source>
        <dbReference type="EMBL" id="OHT09262.1"/>
    </source>
</evidence>
<dbReference type="PANTHER" id="PTHR23257:SF958">
    <property type="entry name" value="SERINE_THREONINE-PROTEIN KINASE WNK4"/>
    <property type="match status" value="1"/>
</dbReference>
<gene>
    <name evidence="7" type="ORF">TRFO_21914</name>
</gene>
<dbReference type="Proteomes" id="UP000179807">
    <property type="component" value="Unassembled WGS sequence"/>
</dbReference>
<dbReference type="InterPro" id="IPR011009">
    <property type="entry name" value="Kinase-like_dom_sf"/>
</dbReference>
<keyword evidence="1" id="KW-0418">Kinase</keyword>
<dbReference type="GeneID" id="94836971"/>
<dbReference type="Pfam" id="PF07714">
    <property type="entry name" value="PK_Tyr_Ser-Thr"/>
    <property type="match status" value="1"/>
</dbReference>
<dbReference type="PRINTS" id="PR00109">
    <property type="entry name" value="TYRKINASE"/>
</dbReference>
<feature type="compositionally biased region" description="Polar residues" evidence="5">
    <location>
        <begin position="34"/>
        <end position="50"/>
    </location>
</feature>
<evidence type="ECO:0000259" key="6">
    <source>
        <dbReference type="PROSITE" id="PS50011"/>
    </source>
</evidence>
<protein>
    <recommendedName>
        <fullName evidence="6">Protein kinase domain-containing protein</fullName>
    </recommendedName>
</protein>
<keyword evidence="8" id="KW-1185">Reference proteome</keyword>
<dbReference type="PROSITE" id="PS50011">
    <property type="entry name" value="PROTEIN_KINASE_DOM"/>
    <property type="match status" value="1"/>
</dbReference>
<organism evidence="7 8">
    <name type="scientific">Tritrichomonas foetus</name>
    <dbReference type="NCBI Taxonomy" id="1144522"/>
    <lineage>
        <taxon>Eukaryota</taxon>
        <taxon>Metamonada</taxon>
        <taxon>Parabasalia</taxon>
        <taxon>Tritrichomonadida</taxon>
        <taxon>Tritrichomonadidae</taxon>
        <taxon>Tritrichomonas</taxon>
    </lineage>
</organism>
<proteinExistence type="predicted"/>
<dbReference type="RefSeq" id="XP_068362398.1">
    <property type="nucleotide sequence ID" value="XM_068502267.1"/>
</dbReference>
<evidence type="ECO:0000256" key="4">
    <source>
        <dbReference type="PROSITE-ProRule" id="PRU10141"/>
    </source>
</evidence>
<sequence length="973" mass="112973">MKNILTSYMKPHLQHKPRHRSEFDDSLEKKNKTDASNSNEINDGSNNTNEIQEISSNQNHMNKTGIPIPPVLKQNLLNNGLPTKLLLPHFVVTTRRSTYVEITFQRKDMNTEQRQVYDFVICQIRMITEYFQFLRNIQDYEFIKMIGQGGYGHIWTANDLLTGKTVAIKELHKIDGTKGSHLLRFIREVQTMIAARSRFVLPILGFTLEIPFSVITPYKSYGSLTENLSKNYINPTQKQIIALCIAQGVLDVHKAGVIHRDLKCSNILMDEDGLPLICDFGISRMFLKNKRMSKDLGTTSFMAPEVSTTINYDQKCDVYSYGMILYEISEVRQPFRKVPEREVKELVKSGVRPDFKNDKTPKNLKTLITKCWNSDPSLRPTFEEIILILSTGEALFKDANIKLIKEFWSKISNELSNFKPDELPPPKVSKKKILDEVKKQIFNNPIFTDGTPDKKITEKDLIVFEQPYMNRNEDFIDSLNIASPIVEAAIPDNNRKKLSTEILQNPNSPEFSKYLDYLSKNISITQYLDFFQNTISYLRGHWHCNQIIEILNTYTIIAKRDPNFLNQYMNTKLFQNLSKEAAENSFDLLAQLIHFRMELVSDNEIKLLNSFLKSRPFDAIYLFGEASMHFKRISRPLHLFDALIKEYQLFLSHKTGKIFLGIFHSIFVRSKSYREKRIKKIYSILPFFIPTIHHSDALHFMCRFYDDDFDIPLKKLMKYATENGNCFDSSAISLFLRIKKYPNDKKFIHLLVDSISSHPQTLFVLLKYVNESELGSKRISKYTKWMKVTEKDQIMLANQIFLSIFLNPSLRKIIICAIELPDFMKQTIELGSKPLLVAMNCWMKKVKCDQVFVNNLTRSGFFQALHKHTSEMIINDTGVVVICFMIIQTISSFGYSNDYSSFIDLIEMLLDNSLNTIDPILRKASIHIICSLCHFREIIVVVQSKPTIIKFFENLNGKDEKKYRILFQTYISK</sequence>
<dbReference type="PROSITE" id="PS00107">
    <property type="entry name" value="PROTEIN_KINASE_ATP"/>
    <property type="match status" value="1"/>
</dbReference>
<dbReference type="SUPFAM" id="SSF56112">
    <property type="entry name" value="Protein kinase-like (PK-like)"/>
    <property type="match status" value="1"/>
</dbReference>
<keyword evidence="1" id="KW-0808">Transferase</keyword>
<dbReference type="EMBL" id="MLAK01000644">
    <property type="protein sequence ID" value="OHT09262.1"/>
    <property type="molecule type" value="Genomic_DNA"/>
</dbReference>
<dbReference type="InterPro" id="IPR017441">
    <property type="entry name" value="Protein_kinase_ATP_BS"/>
</dbReference>
<keyword evidence="1" id="KW-0723">Serine/threonine-protein kinase</keyword>
<keyword evidence="2 4" id="KW-0547">Nucleotide-binding</keyword>
<evidence type="ECO:0000256" key="2">
    <source>
        <dbReference type="ARBA" id="ARBA00022741"/>
    </source>
</evidence>
<feature type="region of interest" description="Disordered" evidence="5">
    <location>
        <begin position="1"/>
        <end position="50"/>
    </location>
</feature>
<dbReference type="Gene3D" id="1.10.510.10">
    <property type="entry name" value="Transferase(Phosphotransferase) domain 1"/>
    <property type="match status" value="1"/>
</dbReference>
<dbReference type="InterPro" id="IPR001245">
    <property type="entry name" value="Ser-Thr/Tyr_kinase_cat_dom"/>
</dbReference>
<feature type="binding site" evidence="4">
    <location>
        <position position="169"/>
    </location>
    <ligand>
        <name>ATP</name>
        <dbReference type="ChEBI" id="CHEBI:30616"/>
    </ligand>
</feature>
<dbReference type="InterPro" id="IPR000719">
    <property type="entry name" value="Prot_kinase_dom"/>
</dbReference>
<dbReference type="GO" id="GO:0005737">
    <property type="term" value="C:cytoplasm"/>
    <property type="evidence" value="ECO:0007669"/>
    <property type="project" value="TreeGrafter"/>
</dbReference>
<dbReference type="SMART" id="SM00220">
    <property type="entry name" value="S_TKc"/>
    <property type="match status" value="1"/>
</dbReference>
<evidence type="ECO:0000256" key="5">
    <source>
        <dbReference type="SAM" id="MobiDB-lite"/>
    </source>
</evidence>
<evidence type="ECO:0000256" key="3">
    <source>
        <dbReference type="ARBA" id="ARBA00022840"/>
    </source>
</evidence>
<dbReference type="PROSITE" id="PS00108">
    <property type="entry name" value="PROTEIN_KINASE_ST"/>
    <property type="match status" value="1"/>
</dbReference>
<dbReference type="PANTHER" id="PTHR23257">
    <property type="entry name" value="SERINE-THREONINE PROTEIN KINASE"/>
    <property type="match status" value="1"/>
</dbReference>
<dbReference type="VEuPathDB" id="TrichDB:TRFO_21914"/>
<dbReference type="GO" id="GO:0004674">
    <property type="term" value="F:protein serine/threonine kinase activity"/>
    <property type="evidence" value="ECO:0007669"/>
    <property type="project" value="UniProtKB-KW"/>
</dbReference>
<dbReference type="GO" id="GO:0007165">
    <property type="term" value="P:signal transduction"/>
    <property type="evidence" value="ECO:0007669"/>
    <property type="project" value="TreeGrafter"/>
</dbReference>
<evidence type="ECO:0000256" key="1">
    <source>
        <dbReference type="ARBA" id="ARBA00022527"/>
    </source>
</evidence>
<keyword evidence="3 4" id="KW-0067">ATP-binding</keyword>
<feature type="domain" description="Protein kinase" evidence="6">
    <location>
        <begin position="140"/>
        <end position="396"/>
    </location>
</feature>
<feature type="compositionally biased region" description="Basic and acidic residues" evidence="5">
    <location>
        <begin position="20"/>
        <end position="33"/>
    </location>
</feature>
<name>A0A1J4KHY4_9EUKA</name>
<dbReference type="AlphaFoldDB" id="A0A1J4KHY4"/>
<comment type="caution">
    <text evidence="7">The sequence shown here is derived from an EMBL/GenBank/DDBJ whole genome shotgun (WGS) entry which is preliminary data.</text>
</comment>
<reference evidence="7" key="1">
    <citation type="submission" date="2016-10" db="EMBL/GenBank/DDBJ databases">
        <authorList>
            <person name="Benchimol M."/>
            <person name="Almeida L.G."/>
            <person name="Vasconcelos A.T."/>
            <person name="Perreira-Neves A."/>
            <person name="Rosa I.A."/>
            <person name="Tasca T."/>
            <person name="Bogo M.R."/>
            <person name="de Souza W."/>
        </authorList>
    </citation>
    <scope>NUCLEOTIDE SEQUENCE [LARGE SCALE GENOMIC DNA]</scope>
    <source>
        <strain evidence="7">K</strain>
    </source>
</reference>
<dbReference type="GO" id="GO:0005524">
    <property type="term" value="F:ATP binding"/>
    <property type="evidence" value="ECO:0007669"/>
    <property type="project" value="UniProtKB-UniRule"/>
</dbReference>